<keyword evidence="3" id="KW-1185">Reference proteome</keyword>
<dbReference type="RefSeq" id="WP_005060416.1">
    <property type="nucleotide sequence ID" value="NZ_KB849765.1"/>
</dbReference>
<comment type="caution">
    <text evidence="2">The sequence shown here is derived from an EMBL/GenBank/DDBJ whole genome shotgun (WGS) entry which is preliminary data.</text>
</comment>
<dbReference type="HOGENOM" id="CLU_093491_1_0_6"/>
<dbReference type="EMBL" id="APQL01000005">
    <property type="protein sequence ID" value="ENW07308.1"/>
    <property type="molecule type" value="Genomic_DNA"/>
</dbReference>
<dbReference type="NCBIfam" id="TIGR04219">
    <property type="entry name" value="OMP_w_GlyGly"/>
    <property type="match status" value="1"/>
</dbReference>
<evidence type="ECO:0000313" key="2">
    <source>
        <dbReference type="EMBL" id="ENW07308.1"/>
    </source>
</evidence>
<organism evidence="2 3">
    <name type="scientific">Acinetobacter beijerinckii CIP 110307</name>
    <dbReference type="NCBI Taxonomy" id="1217648"/>
    <lineage>
        <taxon>Bacteria</taxon>
        <taxon>Pseudomonadati</taxon>
        <taxon>Pseudomonadota</taxon>
        <taxon>Gammaproteobacteria</taxon>
        <taxon>Moraxellales</taxon>
        <taxon>Moraxellaceae</taxon>
        <taxon>Acinetobacter</taxon>
    </lineage>
</organism>
<dbReference type="AlphaFoldDB" id="N9EA28"/>
<feature type="chain" id="PRO_5004142486" description="TIGR04219 family outer membrane beta-barrel protein" evidence="1">
    <location>
        <begin position="22"/>
        <end position="257"/>
    </location>
</feature>
<gene>
    <name evidence="2" type="ORF">F933_01776</name>
</gene>
<dbReference type="Proteomes" id="UP000017670">
    <property type="component" value="Unassembled WGS sequence"/>
</dbReference>
<sequence length="257" mass="28299">MKILKISILALGTSFCGLAQADVIGVKADASYWFYDGKAQVQPKPNTSSLANKTGVDDLLLNPYAGLSAPEEKLDRKGSAQISLAFEHPIPLIPNAKIRYVNLKSQTEKEIAGQPVYDLNIDHTDFLLYYEILDNIVDADVGLGATKLNGDIKTLNLSKIDIDKTIPVIYGSAGVKLPFTGLSAKAELLYSNFNDTKITDAQAELQYNFIDNLLVDVGLKAGYRILDVKFDDYKSNNVKNDLKFDFKGPYIGIDVHF</sequence>
<keyword evidence="1" id="KW-0732">Signal</keyword>
<name>N9EA28_9GAMM</name>
<evidence type="ECO:0000313" key="3">
    <source>
        <dbReference type="Proteomes" id="UP000017670"/>
    </source>
</evidence>
<feature type="signal peptide" evidence="1">
    <location>
        <begin position="1"/>
        <end position="21"/>
    </location>
</feature>
<dbReference type="eggNOG" id="COG3637">
    <property type="taxonomic scope" value="Bacteria"/>
</dbReference>
<accession>N9EA28</accession>
<proteinExistence type="predicted"/>
<reference evidence="2 3" key="1">
    <citation type="submission" date="2013-02" db="EMBL/GenBank/DDBJ databases">
        <title>The Genome Sequence of Acinetobacter beijerinckii CIP 110307.</title>
        <authorList>
            <consortium name="The Broad Institute Genome Sequencing Platform"/>
            <consortium name="The Broad Institute Genome Sequencing Center for Infectious Disease"/>
            <person name="Cerqueira G."/>
            <person name="Feldgarden M."/>
            <person name="Courvalin P."/>
            <person name="Perichon B."/>
            <person name="Grillot-Courvalin C."/>
            <person name="Clermont D."/>
            <person name="Rocha E."/>
            <person name="Yoon E.-J."/>
            <person name="Nemec A."/>
            <person name="Walker B."/>
            <person name="Young S.K."/>
            <person name="Zeng Q."/>
            <person name="Gargeya S."/>
            <person name="Fitzgerald M."/>
            <person name="Haas B."/>
            <person name="Abouelleil A."/>
            <person name="Alvarado L."/>
            <person name="Arachchi H.M."/>
            <person name="Berlin A.M."/>
            <person name="Chapman S.B."/>
            <person name="Dewar J."/>
            <person name="Goldberg J."/>
            <person name="Griggs A."/>
            <person name="Gujja S."/>
            <person name="Hansen M."/>
            <person name="Howarth C."/>
            <person name="Imamovic A."/>
            <person name="Larimer J."/>
            <person name="McCowan C."/>
            <person name="Murphy C."/>
            <person name="Neiman D."/>
            <person name="Pearson M."/>
            <person name="Priest M."/>
            <person name="Roberts A."/>
            <person name="Saif S."/>
            <person name="Shea T."/>
            <person name="Sisk P."/>
            <person name="Sykes S."/>
            <person name="Wortman J."/>
            <person name="Nusbaum C."/>
            <person name="Birren B."/>
        </authorList>
    </citation>
    <scope>NUCLEOTIDE SEQUENCE [LARGE SCALE GENOMIC DNA]</scope>
    <source>
        <strain evidence="2 3">CIP 110307</strain>
    </source>
</reference>
<dbReference type="STRING" id="262668.GCA_000931715_02103"/>
<evidence type="ECO:0000256" key="1">
    <source>
        <dbReference type="SAM" id="SignalP"/>
    </source>
</evidence>
<protein>
    <recommendedName>
        <fullName evidence="4">TIGR04219 family outer membrane beta-barrel protein</fullName>
    </recommendedName>
</protein>
<evidence type="ECO:0008006" key="4">
    <source>
        <dbReference type="Google" id="ProtNLM"/>
    </source>
</evidence>
<dbReference type="GeneID" id="29856258"/>
<dbReference type="InterPro" id="IPR026387">
    <property type="entry name" value="OMP_w_GlyGly"/>
</dbReference>
<dbReference type="PATRIC" id="fig|1217648.3.peg.1741"/>